<organism evidence="1 2">
    <name type="scientific">Paramuricea clavata</name>
    <name type="common">Red gorgonian</name>
    <name type="synonym">Violescent sea-whip</name>
    <dbReference type="NCBI Taxonomy" id="317549"/>
    <lineage>
        <taxon>Eukaryota</taxon>
        <taxon>Metazoa</taxon>
        <taxon>Cnidaria</taxon>
        <taxon>Anthozoa</taxon>
        <taxon>Octocorallia</taxon>
        <taxon>Malacalcyonacea</taxon>
        <taxon>Plexauridae</taxon>
        <taxon>Paramuricea</taxon>
    </lineage>
</organism>
<dbReference type="EMBL" id="CACRXK020018592">
    <property type="protein sequence ID" value="CAB4032672.1"/>
    <property type="molecule type" value="Genomic_DNA"/>
</dbReference>
<reference evidence="1" key="1">
    <citation type="submission" date="2020-04" db="EMBL/GenBank/DDBJ databases">
        <authorList>
            <person name="Alioto T."/>
            <person name="Alioto T."/>
            <person name="Gomez Garrido J."/>
        </authorList>
    </citation>
    <scope>NUCLEOTIDE SEQUENCE</scope>
    <source>
        <strain evidence="1">A484AB</strain>
    </source>
</reference>
<proteinExistence type="predicted"/>
<evidence type="ECO:0000313" key="1">
    <source>
        <dbReference type="EMBL" id="CAB4032672.1"/>
    </source>
</evidence>
<dbReference type="PANTHER" id="PTHR37162">
    <property type="entry name" value="HAT FAMILY DIMERISATION DOMAINCONTAINING PROTEIN-RELATED"/>
    <property type="match status" value="1"/>
</dbReference>
<sequence>MMNDTDLPKQVKEAATLRLDEDDEIDSLRMDVIWGHLGNLKVSGYPRFQHLSKVAQLVLVLPHSNAEEERAFSLVRTNKTCFRGNLDINRTLSAIMTIKMNSTAPCFEYKPTDEVVKNSKKVTWQFNKSHMSKNK</sequence>
<name>A0A6S7L2R9_PARCT</name>
<gene>
    <name evidence="1" type="ORF">PACLA_8A065917</name>
</gene>
<protein>
    <submittedName>
        <fullName evidence="1">PREDICTED: uncharacterized protein LOC106702191</fullName>
    </submittedName>
</protein>
<comment type="caution">
    <text evidence="1">The sequence shown here is derived from an EMBL/GenBank/DDBJ whole genome shotgun (WGS) entry which is preliminary data.</text>
</comment>
<dbReference type="AlphaFoldDB" id="A0A6S7L2R9"/>
<keyword evidence="2" id="KW-1185">Reference proteome</keyword>
<dbReference type="OrthoDB" id="5966560at2759"/>
<dbReference type="PANTHER" id="PTHR37162:SF1">
    <property type="entry name" value="BED-TYPE DOMAIN-CONTAINING PROTEIN"/>
    <property type="match status" value="1"/>
</dbReference>
<accession>A0A6S7L2R9</accession>
<dbReference type="Proteomes" id="UP001152795">
    <property type="component" value="Unassembled WGS sequence"/>
</dbReference>
<evidence type="ECO:0000313" key="2">
    <source>
        <dbReference type="Proteomes" id="UP001152795"/>
    </source>
</evidence>